<dbReference type="OrthoDB" id="514768at2759"/>
<reference evidence="4 5" key="1">
    <citation type="journal article" date="2018" name="Plant J.">
        <title>Genome sequences of Chlorella sorokiniana UTEX 1602 and Micractinium conductrix SAG 241.80: implications to maltose excretion by a green alga.</title>
        <authorList>
            <person name="Arriola M.B."/>
            <person name="Velmurugan N."/>
            <person name="Zhang Y."/>
            <person name="Plunkett M.H."/>
            <person name="Hondzo H."/>
            <person name="Barney B.M."/>
        </authorList>
    </citation>
    <scope>NUCLEOTIDE SEQUENCE [LARGE SCALE GENOMIC DNA]</scope>
    <source>
        <strain evidence="5">UTEX 1602</strain>
    </source>
</reference>
<dbReference type="Proteomes" id="UP000239899">
    <property type="component" value="Unassembled WGS sequence"/>
</dbReference>
<dbReference type="Gene3D" id="1.10.8.10">
    <property type="entry name" value="DNA helicase RuvA subunit, C-terminal domain"/>
    <property type="match status" value="1"/>
</dbReference>
<gene>
    <name evidence="4" type="ORF">C2E21_5828</name>
</gene>
<keyword evidence="1" id="KW-0175">Coiled coil</keyword>
<sequence length="330" mass="34962">MIKPIKAPPPPPPGLAAPARQRGRKKGGGAAAAGVPPPPPARRQVAPQAPTPPSRRQLQQQARAAAAATRAAVAPNYDALGAGGDGPLSGSGGGAGGLRFTSKLKFLPGKRPVELQMCAEYEELGECYHYRCPRCHGEQELQEREAAWHARQQAEKRQQRQEELQRFEKMKERQAEQAVWVAQVRAREQEQLEHEEGYLQMGDAALRLMKDHKRSQCVTSLMDMGFDPDLAMAAAEATGCDLSAAAASLMEGTLGTGTKPVSVTGEAQELLACAASMGYGLQEVEMALVLASGDWEAAKRQLSSQSEQAAVSASAAEAGVAAQAAAAFTK</sequence>
<keyword evidence="5" id="KW-1185">Reference proteome</keyword>
<feature type="region of interest" description="Disordered" evidence="2">
    <location>
        <begin position="1"/>
        <end position="71"/>
    </location>
</feature>
<dbReference type="SUPFAM" id="SSF46934">
    <property type="entry name" value="UBA-like"/>
    <property type="match status" value="1"/>
</dbReference>
<evidence type="ECO:0000313" key="4">
    <source>
        <dbReference type="EMBL" id="PRW45578.1"/>
    </source>
</evidence>
<name>A0A2P6TMK7_CHLSO</name>
<dbReference type="SMART" id="SM00165">
    <property type="entry name" value="UBA"/>
    <property type="match status" value="2"/>
</dbReference>
<evidence type="ECO:0000259" key="3">
    <source>
        <dbReference type="PROSITE" id="PS50030"/>
    </source>
</evidence>
<dbReference type="AlphaFoldDB" id="A0A2P6TMK7"/>
<feature type="domain" description="UBA" evidence="3">
    <location>
        <begin position="209"/>
        <end position="252"/>
    </location>
</feature>
<organism evidence="4 5">
    <name type="scientific">Chlorella sorokiniana</name>
    <name type="common">Freshwater green alga</name>
    <dbReference type="NCBI Taxonomy" id="3076"/>
    <lineage>
        <taxon>Eukaryota</taxon>
        <taxon>Viridiplantae</taxon>
        <taxon>Chlorophyta</taxon>
        <taxon>core chlorophytes</taxon>
        <taxon>Trebouxiophyceae</taxon>
        <taxon>Chlorellales</taxon>
        <taxon>Chlorellaceae</taxon>
        <taxon>Chlorella clade</taxon>
        <taxon>Chlorella</taxon>
    </lineage>
</organism>
<evidence type="ECO:0000256" key="2">
    <source>
        <dbReference type="SAM" id="MobiDB-lite"/>
    </source>
</evidence>
<feature type="coiled-coil region" evidence="1">
    <location>
        <begin position="150"/>
        <end position="177"/>
    </location>
</feature>
<dbReference type="CDD" id="cd14270">
    <property type="entry name" value="UBA"/>
    <property type="match status" value="1"/>
</dbReference>
<dbReference type="InterPro" id="IPR015940">
    <property type="entry name" value="UBA"/>
</dbReference>
<dbReference type="EMBL" id="LHPG02000011">
    <property type="protein sequence ID" value="PRW45578.1"/>
    <property type="molecule type" value="Genomic_DNA"/>
</dbReference>
<protein>
    <submittedName>
        <fullName evidence="4">DUF4207 domain containing</fullName>
    </submittedName>
</protein>
<evidence type="ECO:0000313" key="5">
    <source>
        <dbReference type="Proteomes" id="UP000239899"/>
    </source>
</evidence>
<accession>A0A2P6TMK7</accession>
<feature type="compositionally biased region" description="Low complexity" evidence="2">
    <location>
        <begin position="55"/>
        <end position="71"/>
    </location>
</feature>
<dbReference type="PROSITE" id="PS50030">
    <property type="entry name" value="UBA"/>
    <property type="match status" value="1"/>
</dbReference>
<evidence type="ECO:0000256" key="1">
    <source>
        <dbReference type="SAM" id="Coils"/>
    </source>
</evidence>
<feature type="compositionally biased region" description="Pro residues" evidence="2">
    <location>
        <begin position="1"/>
        <end position="15"/>
    </location>
</feature>
<comment type="caution">
    <text evidence="4">The sequence shown here is derived from an EMBL/GenBank/DDBJ whole genome shotgun (WGS) entry which is preliminary data.</text>
</comment>
<dbReference type="InterPro" id="IPR009060">
    <property type="entry name" value="UBA-like_sf"/>
</dbReference>
<proteinExistence type="predicted"/>